<feature type="non-terminal residue" evidence="1">
    <location>
        <position position="255"/>
    </location>
</feature>
<name>A0A164DWE2_9CRUS</name>
<keyword evidence="2" id="KW-1185">Reference proteome</keyword>
<organism evidence="1 2">
    <name type="scientific">Daphnia magna</name>
    <dbReference type="NCBI Taxonomy" id="35525"/>
    <lineage>
        <taxon>Eukaryota</taxon>
        <taxon>Metazoa</taxon>
        <taxon>Ecdysozoa</taxon>
        <taxon>Arthropoda</taxon>
        <taxon>Crustacea</taxon>
        <taxon>Branchiopoda</taxon>
        <taxon>Diplostraca</taxon>
        <taxon>Cladocera</taxon>
        <taxon>Anomopoda</taxon>
        <taxon>Daphniidae</taxon>
        <taxon>Daphnia</taxon>
    </lineage>
</organism>
<dbReference type="EMBL" id="LRGB01025832">
    <property type="protein sequence ID" value="KZR96176.1"/>
    <property type="molecule type" value="Genomic_DNA"/>
</dbReference>
<protein>
    <submittedName>
        <fullName evidence="1">Uncharacterized protein</fullName>
    </submittedName>
</protein>
<reference evidence="1 2" key="1">
    <citation type="submission" date="2016-03" db="EMBL/GenBank/DDBJ databases">
        <title>EvidentialGene: Evidence-directed Construction of Genes on Genomes.</title>
        <authorList>
            <person name="Gilbert D.G."/>
            <person name="Choi J.-H."/>
            <person name="Mockaitis K."/>
            <person name="Colbourne J."/>
            <person name="Pfrender M."/>
        </authorList>
    </citation>
    <scope>NUCLEOTIDE SEQUENCE [LARGE SCALE GENOMIC DNA]</scope>
    <source>
        <strain evidence="1 2">Xinb3</strain>
        <tissue evidence="1">Complete organism</tissue>
    </source>
</reference>
<sequence>PRLDEDFLSYCVDDDCVDDHVASVHDVSPFYDFGFPMVSGFVIDPMHTLTAGAFGRRLIGIASVKSEGKLKSSHLAEVDNRIRLFKACKPSEFDRYLRSLTTCGTKYKHHELRDCMMYNLFPLFDGILQDDQLHNIMLLQYSVLLLGGFDPSPVEHANITEASAVLKKYVQQLIDFGFPIRPTTHTIIHLTEDVETYECGIEVNSAYVFENFQGFFRNQILSGNLPVEQLRNRMIERFKYLLPTLADGTIVDTIK</sequence>
<accession>A0A164DWE2</accession>
<dbReference type="AlphaFoldDB" id="A0A164DWE2"/>
<comment type="caution">
    <text evidence="1">The sequence shown here is derived from an EMBL/GenBank/DDBJ whole genome shotgun (WGS) entry which is preliminary data.</text>
</comment>
<proteinExistence type="predicted"/>
<evidence type="ECO:0000313" key="2">
    <source>
        <dbReference type="Proteomes" id="UP000076858"/>
    </source>
</evidence>
<dbReference type="OrthoDB" id="6330754at2759"/>
<evidence type="ECO:0000313" key="1">
    <source>
        <dbReference type="EMBL" id="KZR96176.1"/>
    </source>
</evidence>
<dbReference type="Proteomes" id="UP000076858">
    <property type="component" value="Unassembled WGS sequence"/>
</dbReference>
<feature type="non-terminal residue" evidence="1">
    <location>
        <position position="1"/>
    </location>
</feature>
<gene>
    <name evidence="1" type="ORF">APZ42_009642</name>
</gene>